<accession>A0ACB8UX67</accession>
<gene>
    <name evidence="1" type="ORF">LOY88_003251</name>
</gene>
<organism evidence="1">
    <name type="scientific">Ophidiomyces ophidiicola</name>
    <dbReference type="NCBI Taxonomy" id="1387563"/>
    <lineage>
        <taxon>Eukaryota</taxon>
        <taxon>Fungi</taxon>
        <taxon>Dikarya</taxon>
        <taxon>Ascomycota</taxon>
        <taxon>Pezizomycotina</taxon>
        <taxon>Eurotiomycetes</taxon>
        <taxon>Eurotiomycetidae</taxon>
        <taxon>Onygenales</taxon>
        <taxon>Onygenaceae</taxon>
        <taxon>Ophidiomyces</taxon>
    </lineage>
</organism>
<protein>
    <submittedName>
        <fullName evidence="1">Uncharacterized protein</fullName>
    </submittedName>
</protein>
<evidence type="ECO:0000313" key="1">
    <source>
        <dbReference type="EMBL" id="KAI2387022.1"/>
    </source>
</evidence>
<sequence>MSRDSADGEKGTSCQPPSRDGINQEAVALAFLQNTVEKSNVIDWEGPDDLENPMNWSPWRKWMTITIVSLITFLNAFGSTVFAPSVPQAMQEFNSASGALSSFIISVFAIGWAVGPLVLPPLSELYGRNPLYHTSNISLTLSSMACALSTNLPTLIIFRFFMGLSGCPSLSLSGGTIADLVPLERRGVALSVWGMGPLLGPVIGPIVGGFMVEGTGWRWVFWLMMIASGSLSVVSLFLLRETYAPVILNRKTIRLKQETGNMELKSKYDKGESAGYLFKMAILRPTKLLLFSPIVFLMAIKITVSYGYSYFLFTTYTFVFERQYGFKPSSIGLVYIGIGIGYVVTQIIAAIFSDRYVTRMKKAYASESHKPEWRLPPLAFGAIILPLGYMFYGWTAMYKLHWAVPIFGTSLIGVGTLCYFFSIMAYLIDTYTIYSASAISANIVLRSIVAATLPLAGTKLYEKLGIGWGTSLLAFIALALAPIPFLLIKYGERIRMYPRFQVKL</sequence>
<name>A0ACB8UX67_9EURO</name>
<dbReference type="EMBL" id="JALBCA010000042">
    <property type="protein sequence ID" value="KAI2387022.1"/>
    <property type="molecule type" value="Genomic_DNA"/>
</dbReference>
<proteinExistence type="predicted"/>
<comment type="caution">
    <text evidence="1">The sequence shown here is derived from an EMBL/GenBank/DDBJ whole genome shotgun (WGS) entry which is preliminary data.</text>
</comment>
<reference evidence="1" key="1">
    <citation type="journal article" date="2022" name="bioRxiv">
        <title>Population genetic analysis of Ophidiomyces ophidiicola, the causative agent of snake fungal disease, indicates recent introductions to the USA.</title>
        <authorList>
            <person name="Ladner J.T."/>
            <person name="Palmer J.M."/>
            <person name="Ettinger C.L."/>
            <person name="Stajich J.E."/>
            <person name="Farrell T.M."/>
            <person name="Glorioso B.M."/>
            <person name="Lawson B."/>
            <person name="Price S.J."/>
            <person name="Stengle A.G."/>
            <person name="Grear D.A."/>
            <person name="Lorch J.M."/>
        </authorList>
    </citation>
    <scope>NUCLEOTIDE SEQUENCE</scope>
    <source>
        <strain evidence="1">NWHC 24266-5</strain>
    </source>
</reference>